<dbReference type="Gene3D" id="2.130.10.10">
    <property type="entry name" value="YVTN repeat-like/Quinoprotein amine dehydrogenase"/>
    <property type="match status" value="1"/>
</dbReference>
<dbReference type="InterPro" id="IPR002372">
    <property type="entry name" value="PQQ_rpt_dom"/>
</dbReference>
<protein>
    <recommendedName>
        <fullName evidence="2">Pyrrolo-quinoline quinone repeat domain-containing protein</fullName>
    </recommendedName>
</protein>
<dbReference type="SUPFAM" id="SSF50998">
    <property type="entry name" value="Quinoprotein alcohol dehydrogenase-like"/>
    <property type="match status" value="2"/>
</dbReference>
<dbReference type="STRING" id="1227454.C446_17831"/>
<dbReference type="RefSeq" id="WP_006674447.1">
    <property type="nucleotide sequence ID" value="NZ_AOMA01000201.1"/>
</dbReference>
<reference evidence="3 4" key="1">
    <citation type="journal article" date="2014" name="PLoS Genet.">
        <title>Phylogenetically driven sequencing of extremely halophilic archaea reveals strategies for static and dynamic osmo-response.</title>
        <authorList>
            <person name="Becker E.A."/>
            <person name="Seitzer P.M."/>
            <person name="Tritt A."/>
            <person name="Larsen D."/>
            <person name="Krusor M."/>
            <person name="Yao A.I."/>
            <person name="Wu D."/>
            <person name="Madern D."/>
            <person name="Eisen J.A."/>
            <person name="Darling A.E."/>
            <person name="Facciotti M.T."/>
        </authorList>
    </citation>
    <scope>NUCLEOTIDE SEQUENCE [LARGE SCALE GENOMIC DNA]</scope>
    <source>
        <strain evidence="3 4">JCM 10879</strain>
    </source>
</reference>
<gene>
    <name evidence="3" type="ORF">C446_17831</name>
</gene>
<feature type="domain" description="Pyrrolo-quinoline quinone repeat" evidence="2">
    <location>
        <begin position="58"/>
        <end position="158"/>
    </location>
</feature>
<sequence length="440" mass="47711">MPARRALLAACGTVVLAGCIGRSDDSTVESSWPGHGYDSARTGTVDDRNGPEPPLTAVWSRSLPRYGGSDASPLLADGTVYVAYTDGPFTGPEAERDVRIEAFDAVSGDSRWTTTATTTQEGGSTYHHADSLALADNAILVQTADGLCAVDTDGSRRWCFDNVSDGQLSHQTIVPGVGDDAVYTGHYRQIATTESHPFFYAVDLETGEERWRHEFEEWDGQLVFSPAVADGVVYLAEFDDGLTALDTDDGSELWRTNLSVDSAPTVTDGAVFVTYADLGENDEDHEYGAAAVEADTGEIRWRADEDDGGGWIPRHLAATGDTVYYVSDGRLIARDTATGDRQWDDRGRQLVADDDDIADDENYSIETGTPAVVDDRIYVGGDGVIVIDRYTGEVLARVDVADHRLETTIAVADDWLYANVDAELYGISECRTELFGRCLR</sequence>
<evidence type="ECO:0000313" key="4">
    <source>
        <dbReference type="Proteomes" id="UP000011607"/>
    </source>
</evidence>
<dbReference type="PROSITE" id="PS51257">
    <property type="entry name" value="PROKAR_LIPOPROTEIN"/>
    <property type="match status" value="1"/>
</dbReference>
<dbReference type="PANTHER" id="PTHR34512:SF30">
    <property type="entry name" value="OUTER MEMBRANE PROTEIN ASSEMBLY FACTOR BAMB"/>
    <property type="match status" value="1"/>
</dbReference>
<dbReference type="PANTHER" id="PTHR34512">
    <property type="entry name" value="CELL SURFACE PROTEIN"/>
    <property type="match status" value="1"/>
</dbReference>
<dbReference type="InterPro" id="IPR015943">
    <property type="entry name" value="WD40/YVTN_repeat-like_dom_sf"/>
</dbReference>
<dbReference type="InterPro" id="IPR018391">
    <property type="entry name" value="PQQ_b-propeller_rpt"/>
</dbReference>
<dbReference type="SMART" id="SM00564">
    <property type="entry name" value="PQQ"/>
    <property type="match status" value="7"/>
</dbReference>
<feature type="domain" description="Pyrrolo-quinoline quinone repeat" evidence="2">
    <location>
        <begin position="200"/>
        <end position="427"/>
    </location>
</feature>
<dbReference type="Pfam" id="PF13360">
    <property type="entry name" value="PQQ_2"/>
    <property type="match status" value="2"/>
</dbReference>
<comment type="caution">
    <text evidence="3">The sequence shown here is derived from an EMBL/GenBank/DDBJ whole genome shotgun (WGS) entry which is preliminary data.</text>
</comment>
<dbReference type="InterPro" id="IPR011047">
    <property type="entry name" value="Quinoprotein_ADH-like_sf"/>
</dbReference>
<evidence type="ECO:0000259" key="2">
    <source>
        <dbReference type="Pfam" id="PF13360"/>
    </source>
</evidence>
<feature type="region of interest" description="Disordered" evidence="1">
    <location>
        <begin position="25"/>
        <end position="51"/>
    </location>
</feature>
<dbReference type="Gene3D" id="2.40.10.480">
    <property type="match status" value="2"/>
</dbReference>
<accession>M0L1P3</accession>
<dbReference type="Proteomes" id="UP000011607">
    <property type="component" value="Unassembled WGS sequence"/>
</dbReference>
<organism evidence="3 4">
    <name type="scientific">Halobiforma nitratireducens JCM 10879</name>
    <dbReference type="NCBI Taxonomy" id="1227454"/>
    <lineage>
        <taxon>Archaea</taxon>
        <taxon>Methanobacteriati</taxon>
        <taxon>Methanobacteriota</taxon>
        <taxon>Stenosarchaea group</taxon>
        <taxon>Halobacteria</taxon>
        <taxon>Halobacteriales</taxon>
        <taxon>Natrialbaceae</taxon>
        <taxon>Halobiforma</taxon>
    </lineage>
</organism>
<dbReference type="EMBL" id="AOMA01000201">
    <property type="protein sequence ID" value="EMA27471.1"/>
    <property type="molecule type" value="Genomic_DNA"/>
</dbReference>
<name>M0L1P3_9EURY</name>
<keyword evidence="4" id="KW-1185">Reference proteome</keyword>
<evidence type="ECO:0000256" key="1">
    <source>
        <dbReference type="SAM" id="MobiDB-lite"/>
    </source>
</evidence>
<dbReference type="OrthoDB" id="8638at2157"/>
<proteinExistence type="predicted"/>
<dbReference type="AlphaFoldDB" id="M0L1P3"/>
<dbReference type="eggNOG" id="arCOG02482">
    <property type="taxonomic scope" value="Archaea"/>
</dbReference>
<evidence type="ECO:0000313" key="3">
    <source>
        <dbReference type="EMBL" id="EMA27471.1"/>
    </source>
</evidence>